<protein>
    <submittedName>
        <fullName evidence="1">DUF1641 domain-containing protein</fullName>
    </submittedName>
</protein>
<sequence length="144" mass="15924">MTDSTATLENERAAHTEADAFELLLKPEYQVALRDIVEHLPKLATVMTLFGKLYDVSAEALSDPELMGAVEEIVRAKARPLVQTYNNLNVAVKEAKERAEADSTQIGVFGILKMLKDPVVQKNLKLVSAFLSVWAEQTNVKPVD</sequence>
<evidence type="ECO:0000313" key="2">
    <source>
        <dbReference type="Proteomes" id="UP000663505"/>
    </source>
</evidence>
<reference evidence="1 2" key="1">
    <citation type="submission" date="2021-02" db="EMBL/GenBank/DDBJ databases">
        <title>Alicyclobacillus curvatus sp. nov. and Alicyclobacillus mengziensis sp. nov., two acidophilic bacteria isolated from acid mine drainage.</title>
        <authorList>
            <person name="Huang Y."/>
        </authorList>
    </citation>
    <scope>NUCLEOTIDE SEQUENCE [LARGE SCALE GENOMIC DNA]</scope>
    <source>
        <strain evidence="1 2">S30H14</strain>
    </source>
</reference>
<name>A0A9X7VWJ6_9BACL</name>
<organism evidence="1 2">
    <name type="scientific">Alicyclobacillus mengziensis</name>
    <dbReference type="NCBI Taxonomy" id="2931921"/>
    <lineage>
        <taxon>Bacteria</taxon>
        <taxon>Bacillati</taxon>
        <taxon>Bacillota</taxon>
        <taxon>Bacilli</taxon>
        <taxon>Bacillales</taxon>
        <taxon>Alicyclobacillaceae</taxon>
        <taxon>Alicyclobacillus</taxon>
    </lineage>
</organism>
<dbReference type="RefSeq" id="WP_206655762.1">
    <property type="nucleotide sequence ID" value="NZ_CP071182.1"/>
</dbReference>
<keyword evidence="2" id="KW-1185">Reference proteome</keyword>
<proteinExistence type="predicted"/>
<accession>A0A9X7VWJ6</accession>
<dbReference type="PANTHER" id="PTHR39180:SF2">
    <property type="entry name" value="DUF1641 DOMAIN-CONTAINING PROTEIN"/>
    <property type="match status" value="1"/>
</dbReference>
<evidence type="ECO:0000313" key="1">
    <source>
        <dbReference type="EMBL" id="QSO46393.1"/>
    </source>
</evidence>
<dbReference type="KEGG" id="afx:JZ786_18185"/>
<gene>
    <name evidence="1" type="ORF">JZ786_18185</name>
</gene>
<dbReference type="EMBL" id="CP071182">
    <property type="protein sequence ID" value="QSO46393.1"/>
    <property type="molecule type" value="Genomic_DNA"/>
</dbReference>
<dbReference type="AlphaFoldDB" id="A0A9X7VWJ6"/>
<dbReference type="Proteomes" id="UP000663505">
    <property type="component" value="Chromosome"/>
</dbReference>
<dbReference type="PANTHER" id="PTHR39180">
    <property type="match status" value="1"/>
</dbReference>